<dbReference type="InterPro" id="IPR025337">
    <property type="entry name" value="Questin_oxidase-like"/>
</dbReference>
<gene>
    <name evidence="2" type="ORF">GCM10009544_37340</name>
</gene>
<sequence>MADINASGTLDEALERLHKTGPELKGGWLSNHAPMAVEALARHGQAPVVHPWVDRYSARLDDLPGTTTRITEKNWREALGDVRRLGDWTAFFARLVAEQPWRDVLARWWPRLLPGIAASATHPAIRVGHAVRTLLTDGETAPRVAELAQALGYWAARHQLLPAPVTPAGALGPAEALAALPPVPDQSGDVLHRLAQLPTAPGWPAASNALRPAAGPEEAHDLLVALVRAATCRYAEYGHGNPVMLVHAATAPNAVLRTLPALPRALWAASATAAWAASAAVMSAYAPAAPMELRPAVPGTAGEAFERAAAHGDAHAIKLTDTALDVLAAAPPGSVHATGALAAVAVSCELIDPA</sequence>
<dbReference type="Proteomes" id="UP001499895">
    <property type="component" value="Unassembled WGS sequence"/>
</dbReference>
<evidence type="ECO:0000313" key="2">
    <source>
        <dbReference type="EMBL" id="GAA0471842.1"/>
    </source>
</evidence>
<name>A0ABN1AAR6_9ACTN</name>
<evidence type="ECO:0000256" key="1">
    <source>
        <dbReference type="ARBA" id="ARBA00023002"/>
    </source>
</evidence>
<proteinExistence type="predicted"/>
<evidence type="ECO:0000313" key="3">
    <source>
        <dbReference type="Proteomes" id="UP001499895"/>
    </source>
</evidence>
<dbReference type="Pfam" id="PF14027">
    <property type="entry name" value="Questin_oxidase"/>
    <property type="match status" value="1"/>
</dbReference>
<organism evidence="2 3">
    <name type="scientific">Streptomyces stramineus</name>
    <dbReference type="NCBI Taxonomy" id="173861"/>
    <lineage>
        <taxon>Bacteria</taxon>
        <taxon>Bacillati</taxon>
        <taxon>Actinomycetota</taxon>
        <taxon>Actinomycetes</taxon>
        <taxon>Kitasatosporales</taxon>
        <taxon>Streptomycetaceae</taxon>
        <taxon>Streptomyces</taxon>
    </lineage>
</organism>
<accession>A0ABN1AAR6</accession>
<dbReference type="EMBL" id="BAAAHB010000040">
    <property type="protein sequence ID" value="GAA0471842.1"/>
    <property type="molecule type" value="Genomic_DNA"/>
</dbReference>
<reference evidence="2 3" key="1">
    <citation type="journal article" date="2019" name="Int. J. Syst. Evol. Microbiol.">
        <title>The Global Catalogue of Microorganisms (GCM) 10K type strain sequencing project: providing services to taxonomists for standard genome sequencing and annotation.</title>
        <authorList>
            <consortium name="The Broad Institute Genomics Platform"/>
            <consortium name="The Broad Institute Genome Sequencing Center for Infectious Disease"/>
            <person name="Wu L."/>
            <person name="Ma J."/>
        </authorList>
    </citation>
    <scope>NUCLEOTIDE SEQUENCE [LARGE SCALE GENOMIC DNA]</scope>
    <source>
        <strain evidence="2 3">JCM 10649</strain>
    </source>
</reference>
<keyword evidence="3" id="KW-1185">Reference proteome</keyword>
<dbReference type="RefSeq" id="WP_344092033.1">
    <property type="nucleotide sequence ID" value="NZ_BAAAHB010000040.1"/>
</dbReference>
<protein>
    <submittedName>
        <fullName evidence="2">Questin oxidase family protein</fullName>
    </submittedName>
</protein>
<keyword evidence="1" id="KW-0560">Oxidoreductase</keyword>
<comment type="caution">
    <text evidence="2">The sequence shown here is derived from an EMBL/GenBank/DDBJ whole genome shotgun (WGS) entry which is preliminary data.</text>
</comment>